<organism evidence="1 2">
    <name type="scientific">Kickxella alabastrina</name>
    <dbReference type="NCBI Taxonomy" id="61397"/>
    <lineage>
        <taxon>Eukaryota</taxon>
        <taxon>Fungi</taxon>
        <taxon>Fungi incertae sedis</taxon>
        <taxon>Zoopagomycota</taxon>
        <taxon>Kickxellomycotina</taxon>
        <taxon>Kickxellomycetes</taxon>
        <taxon>Kickxellales</taxon>
        <taxon>Kickxellaceae</taxon>
        <taxon>Kickxella</taxon>
    </lineage>
</organism>
<dbReference type="Proteomes" id="UP001150581">
    <property type="component" value="Unassembled WGS sequence"/>
</dbReference>
<dbReference type="EMBL" id="JANBPG010000494">
    <property type="protein sequence ID" value="KAJ1896046.1"/>
    <property type="molecule type" value="Genomic_DNA"/>
</dbReference>
<accession>A0ACC1ILV3</accession>
<evidence type="ECO:0000313" key="1">
    <source>
        <dbReference type="EMBL" id="KAJ1896046.1"/>
    </source>
</evidence>
<comment type="caution">
    <text evidence="1">The sequence shown here is derived from an EMBL/GenBank/DDBJ whole genome shotgun (WGS) entry which is preliminary data.</text>
</comment>
<keyword evidence="2" id="KW-1185">Reference proteome</keyword>
<reference evidence="1" key="1">
    <citation type="submission" date="2022-07" db="EMBL/GenBank/DDBJ databases">
        <title>Phylogenomic reconstructions and comparative analyses of Kickxellomycotina fungi.</title>
        <authorList>
            <person name="Reynolds N.K."/>
            <person name="Stajich J.E."/>
            <person name="Barry K."/>
            <person name="Grigoriev I.V."/>
            <person name="Crous P."/>
            <person name="Smith M.E."/>
        </authorList>
    </citation>
    <scope>NUCLEOTIDE SEQUENCE</scope>
    <source>
        <strain evidence="1">Benny 63K</strain>
    </source>
</reference>
<evidence type="ECO:0000313" key="2">
    <source>
        <dbReference type="Proteomes" id="UP001150581"/>
    </source>
</evidence>
<name>A0ACC1ILV3_9FUNG</name>
<proteinExistence type="predicted"/>
<sequence>MALAQNPDAARSSDWAFKQLFKLESECRSQVPASQVQAIGQFSKLFDQFPFPTLVSSAFLKLGDLFRSSPNSLRFHIAQVFEASQHHLPQITHTEELLKRVLGVLYSNDPIARALALRLIGNGSIVFAKYPEAQHGVLLRYQSTHPLEIAAAVQTTQCMLDYSPGFLAVVWETVIGKAGDTRILDSVRAQLIRSLQHAARNLQLSAVLYERCRTWMSHPDSTIVVQNATMATWRAIVQPHNELKLEDAEFVSCYVDHDLSSTRRGALRLLLKWVPVDQVAAMGFEEGVDIIKDRLVSYIRAQLRNGAGGIDLYCVRLALIVLARAETAAGFPGAPECWELAEAFSKWSLCVFSGLVPRQQSVLEFIQSGMCERPAERNLEMDERGCDDQQRAAFESGGASDCAGGMYRQLAAAAMLAVNVATTLAQQEYREAAAAIVARSWQAIARVPVRAGESKYTRCFLRTSWRWCRSVGMASAIVDSVYDMLGSPNQYITHATVAIAAAGLLGAQLAGKCTQLVEASSASLARTSMAGSEQRSIWCALAVILAHSAHIGNAPGQAVLESANPLAIEAVVKWSAHVVLIPDDAAERSTLYARSGPPAHLCQKIISLLAAGGNWLAVGLLCKALPTPLLSDQTRGWVHAMHLLADAECARDDSDAYISLAGRSQSLLRIIDNQGLPRLYQLYIVQLRTEMVGLLSGWRHFQPTAPPHPSSALVARSLISRTHLLADQTNLVLQTFMTIDEATRGWLAQVQTTLGAIIGAVTECGGCQRGAQPSVLDISKAVRGSAGCQTPELRLGPSFFSTPLNPDMSIETRPDMEGAETTVTVLSGSQFHLIVEGFLRLPKCKLPASPRRIRVAAWLSKQPQRSSNQDLLTCSKQNAVARSAQRPTPNGRSASELAAAEDAPWDNAIAFEADLDGAYFECPCAIPTPSLRALFGEYDTNIVAHVHISCALIDDAGRTWWIGPHKSYPLMISTTARA</sequence>
<protein>
    <submittedName>
        <fullName evidence="1">Uncharacterized protein</fullName>
    </submittedName>
</protein>
<gene>
    <name evidence="1" type="ORF">LPJ66_004225</name>
</gene>